<dbReference type="EMBL" id="MF893340">
    <property type="protein sequence ID" value="ATN92855.1"/>
    <property type="molecule type" value="Genomic_DNA"/>
</dbReference>
<protein>
    <submittedName>
        <fullName evidence="1">Uncharacterized protein</fullName>
    </submittedName>
</protein>
<reference evidence="1 2" key="1">
    <citation type="journal article" date="2018" name="Arch. Virol.">
        <title>Genomic characterization and phylogenetic analysis of the novel Pseudomonas phage PPSC2.</title>
        <authorList>
            <person name="Wu X."/>
            <person name="Wu Y."/>
            <person name="Tang Y."/>
            <person name="Gan B."/>
        </authorList>
    </citation>
    <scope>NUCLEOTIDE SEQUENCE [LARGE SCALE GENOMIC DNA]</scope>
</reference>
<accession>A0A2R2YAR3</accession>
<keyword evidence="2" id="KW-1185">Reference proteome</keyword>
<evidence type="ECO:0000313" key="1">
    <source>
        <dbReference type="EMBL" id="ATN92855.1"/>
    </source>
</evidence>
<name>A0A2R2YAR3_9CAUD</name>
<sequence>MTTQQRLDYIRSFLALVAKADSYRSAVSHASFVRGLLAMCFRDQSIDLEDYRELTYDLETMMEVKRNIPIIPEKELF</sequence>
<proteinExistence type="predicted"/>
<organism evidence="1 2">
    <name type="scientific">Pseudomonas phage PPSC2</name>
    <dbReference type="NCBI Taxonomy" id="2041350"/>
    <lineage>
        <taxon>Viruses</taxon>
        <taxon>Duplodnaviria</taxon>
        <taxon>Heunggongvirae</taxon>
        <taxon>Uroviricota</taxon>
        <taxon>Caudoviricetes</taxon>
        <taxon>Vandenendeviridae</taxon>
        <taxon>Gorskivirinae</taxon>
        <taxon>Shenlongvirus</taxon>
        <taxon>Shenlongvirus PPSC2</taxon>
    </lineage>
</organism>
<dbReference type="Proteomes" id="UP000244827">
    <property type="component" value="Segment"/>
</dbReference>
<evidence type="ECO:0000313" key="2">
    <source>
        <dbReference type="Proteomes" id="UP000244827"/>
    </source>
</evidence>
<gene>
    <name evidence="1" type="ORF">PPSC2_92</name>
</gene>